<organism evidence="2 3">
    <name type="scientific">Jutongia hominis</name>
    <dbReference type="NCBI Taxonomy" id="2763664"/>
    <lineage>
        <taxon>Bacteria</taxon>
        <taxon>Bacillati</taxon>
        <taxon>Bacillota</taxon>
        <taxon>Clostridia</taxon>
        <taxon>Lachnospirales</taxon>
        <taxon>Lachnospiraceae</taxon>
        <taxon>Jutongia</taxon>
    </lineage>
</organism>
<gene>
    <name evidence="2" type="ORF">H8700_03460</name>
</gene>
<protein>
    <submittedName>
        <fullName evidence="2">Transposase</fullName>
    </submittedName>
</protein>
<accession>A0ABR7MU71</accession>
<keyword evidence="3" id="KW-1185">Reference proteome</keyword>
<dbReference type="InterPro" id="IPR025668">
    <property type="entry name" value="Tnp_DDE_dom"/>
</dbReference>
<dbReference type="EMBL" id="JACRSW010000011">
    <property type="protein sequence ID" value="MBC8556763.1"/>
    <property type="molecule type" value="Genomic_DNA"/>
</dbReference>
<name>A0ABR7MU71_9FIRM</name>
<dbReference type="Pfam" id="PF13701">
    <property type="entry name" value="DDE_Tnp_1_4"/>
    <property type="match status" value="1"/>
</dbReference>
<comment type="caution">
    <text evidence="2">The sequence shown here is derived from an EMBL/GenBank/DDBJ whole genome shotgun (WGS) entry which is preliminary data.</text>
</comment>
<dbReference type="Proteomes" id="UP000637513">
    <property type="component" value="Unassembled WGS sequence"/>
</dbReference>
<evidence type="ECO:0000259" key="1">
    <source>
        <dbReference type="Pfam" id="PF13701"/>
    </source>
</evidence>
<reference evidence="2 3" key="1">
    <citation type="submission" date="2020-08" db="EMBL/GenBank/DDBJ databases">
        <title>Genome public.</title>
        <authorList>
            <person name="Liu C."/>
            <person name="Sun Q."/>
        </authorList>
    </citation>
    <scope>NUCLEOTIDE SEQUENCE [LARGE SCALE GENOMIC DNA]</scope>
    <source>
        <strain evidence="2 3">BX3</strain>
    </source>
</reference>
<sequence>MNIVNTFSLQSNRQIKINFDGGDLSSDAGLLLIKEFSAKIGFKKLIKKKFKTNDKSVRFHKDDENLLQMIYQVISAYFQDDHADELAFDPVFQTILDKESLASQPTLSRFFNRMDEDTLIQFDDIDKNLRDIIYSIKRPEHVLLDLDRTLFGIYGKQEITELERKGLENMIYL</sequence>
<evidence type="ECO:0000313" key="3">
    <source>
        <dbReference type="Proteomes" id="UP000637513"/>
    </source>
</evidence>
<proteinExistence type="predicted"/>
<feature type="domain" description="Transposase DDE" evidence="1">
    <location>
        <begin position="8"/>
        <end position="161"/>
    </location>
</feature>
<evidence type="ECO:0000313" key="2">
    <source>
        <dbReference type="EMBL" id="MBC8556763.1"/>
    </source>
</evidence>